<reference evidence="2" key="1">
    <citation type="journal article" date="2015" name="PLoS Genet.">
        <title>Genome Sequence and Transcriptome Analyses of Chrysochromulina tobin: Metabolic Tools for Enhanced Algal Fitness in the Prominent Order Prymnesiales (Haptophyceae).</title>
        <authorList>
            <person name="Hovde B.T."/>
            <person name="Deodato C.R."/>
            <person name="Hunsperger H.M."/>
            <person name="Ryken S.A."/>
            <person name="Yost W."/>
            <person name="Jha R.K."/>
            <person name="Patterson J."/>
            <person name="Monnat R.J. Jr."/>
            <person name="Barlow S.B."/>
            <person name="Starkenburg S.R."/>
            <person name="Cattolico R.A."/>
        </authorList>
    </citation>
    <scope>NUCLEOTIDE SEQUENCE</scope>
    <source>
        <strain evidence="2">CCMP291</strain>
    </source>
</reference>
<evidence type="ECO:0000313" key="1">
    <source>
        <dbReference type="EMBL" id="KOO52992.1"/>
    </source>
</evidence>
<comment type="caution">
    <text evidence="1">The sequence shown here is derived from an EMBL/GenBank/DDBJ whole genome shotgun (WGS) entry which is preliminary data.</text>
</comment>
<name>A0A0M0LQ35_9EUKA</name>
<dbReference type="AlphaFoldDB" id="A0A0M0LQ35"/>
<dbReference type="Proteomes" id="UP000037460">
    <property type="component" value="Unassembled WGS sequence"/>
</dbReference>
<dbReference type="EMBL" id="JWZX01000428">
    <property type="protein sequence ID" value="KOO52992.1"/>
    <property type="molecule type" value="Genomic_DNA"/>
</dbReference>
<accession>A0A0M0LQ35</accession>
<evidence type="ECO:0000313" key="2">
    <source>
        <dbReference type="Proteomes" id="UP000037460"/>
    </source>
</evidence>
<protein>
    <submittedName>
        <fullName evidence="1">Uncharacterized protein</fullName>
    </submittedName>
</protein>
<feature type="non-terminal residue" evidence="1">
    <location>
        <position position="116"/>
    </location>
</feature>
<gene>
    <name evidence="1" type="ORF">Ctob_014559</name>
</gene>
<organism evidence="1 2">
    <name type="scientific">Chrysochromulina tobinii</name>
    <dbReference type="NCBI Taxonomy" id="1460289"/>
    <lineage>
        <taxon>Eukaryota</taxon>
        <taxon>Haptista</taxon>
        <taxon>Haptophyta</taxon>
        <taxon>Prymnesiophyceae</taxon>
        <taxon>Prymnesiales</taxon>
        <taxon>Chrysochromulinaceae</taxon>
        <taxon>Chrysochromulina</taxon>
    </lineage>
</organism>
<keyword evidence="2" id="KW-1185">Reference proteome</keyword>
<sequence length="116" mass="12524">MRKVIATPITSTHPEAEDNVCLIGAGATMATAGAAVSRFRINIVYAHFRATYGDSEAEAAFLRHFPAGKAAFSLVKDSGRPTGQIAVQVHVDYADSFCDWLRQRRDGFLAIIVDGP</sequence>
<proteinExistence type="predicted"/>